<evidence type="ECO:0000313" key="2">
    <source>
        <dbReference type="EMBL" id="MBN7769858.1"/>
    </source>
</evidence>
<comment type="caution">
    <text evidence="2">The sequence shown here is derived from an EMBL/GenBank/DDBJ whole genome shotgun (WGS) entry which is preliminary data.</text>
</comment>
<evidence type="ECO:0000256" key="1">
    <source>
        <dbReference type="SAM" id="Phobius"/>
    </source>
</evidence>
<keyword evidence="3" id="KW-1185">Reference proteome</keyword>
<sequence>MPEDPGPARNKFRSDFIVEIILLVVVAVYLVMAQGQAVGENLSFTVAGAALMALATYWTLHTIRDGLEVIALRLRPGK</sequence>
<feature type="transmembrane region" description="Helical" evidence="1">
    <location>
        <begin position="16"/>
        <end position="35"/>
    </location>
</feature>
<reference evidence="2 3" key="1">
    <citation type="submission" date="2021-02" db="EMBL/GenBank/DDBJ databases">
        <title>PHA producing bacteria isolated from coastal sediment in Guangdong, Shenzhen.</title>
        <authorList>
            <person name="Zheng W."/>
            <person name="Yu S."/>
            <person name="Huang Y."/>
        </authorList>
    </citation>
    <scope>NUCLEOTIDE SEQUENCE [LARGE SCALE GENOMIC DNA]</scope>
    <source>
        <strain evidence="2 3">TN21-5</strain>
    </source>
</reference>
<proteinExistence type="predicted"/>
<keyword evidence="1" id="KW-1133">Transmembrane helix</keyword>
<name>A0ABS3BEA7_9GAMM</name>
<organism evidence="2 3">
    <name type="scientific">Marinobacter daepoensis</name>
    <dbReference type="NCBI Taxonomy" id="262077"/>
    <lineage>
        <taxon>Bacteria</taxon>
        <taxon>Pseudomonadati</taxon>
        <taxon>Pseudomonadota</taxon>
        <taxon>Gammaproteobacteria</taxon>
        <taxon>Pseudomonadales</taxon>
        <taxon>Marinobacteraceae</taxon>
        <taxon>Marinobacter</taxon>
    </lineage>
</organism>
<evidence type="ECO:0000313" key="3">
    <source>
        <dbReference type="Proteomes" id="UP000664344"/>
    </source>
</evidence>
<dbReference type="RefSeq" id="WP_029654126.1">
    <property type="nucleotide sequence ID" value="NZ_JAFKDB010000012.1"/>
</dbReference>
<dbReference type="Proteomes" id="UP000664344">
    <property type="component" value="Unassembled WGS sequence"/>
</dbReference>
<keyword evidence="1" id="KW-0812">Transmembrane</keyword>
<protein>
    <submittedName>
        <fullName evidence="2">Uncharacterized protein</fullName>
    </submittedName>
</protein>
<accession>A0ABS3BEA7</accession>
<gene>
    <name evidence="2" type="ORF">JYP53_08100</name>
</gene>
<keyword evidence="1" id="KW-0472">Membrane</keyword>
<feature type="transmembrane region" description="Helical" evidence="1">
    <location>
        <begin position="41"/>
        <end position="60"/>
    </location>
</feature>
<dbReference type="EMBL" id="JAFKDB010000012">
    <property type="protein sequence ID" value="MBN7769858.1"/>
    <property type="molecule type" value="Genomic_DNA"/>
</dbReference>